<dbReference type="PANTHER" id="PTHR43312:SF1">
    <property type="entry name" value="NADP-DEPENDENT OXIDOREDUCTASE DOMAIN-CONTAINING PROTEIN"/>
    <property type="match status" value="1"/>
</dbReference>
<organism evidence="3 4">
    <name type="scientific">Lentzea indica</name>
    <dbReference type="NCBI Taxonomy" id="2604800"/>
    <lineage>
        <taxon>Bacteria</taxon>
        <taxon>Bacillati</taxon>
        <taxon>Actinomycetota</taxon>
        <taxon>Actinomycetes</taxon>
        <taxon>Pseudonocardiales</taxon>
        <taxon>Pseudonocardiaceae</taxon>
        <taxon>Lentzea</taxon>
    </lineage>
</organism>
<evidence type="ECO:0000313" key="3">
    <source>
        <dbReference type="EMBL" id="NKE58999.1"/>
    </source>
</evidence>
<dbReference type="InterPro" id="IPR023210">
    <property type="entry name" value="NADP_OxRdtase_dom"/>
</dbReference>
<dbReference type="PANTHER" id="PTHR43312">
    <property type="entry name" value="D-THREO-ALDOSE 1-DEHYDROGENASE"/>
    <property type="match status" value="1"/>
</dbReference>
<proteinExistence type="predicted"/>
<feature type="domain" description="NADP-dependent oxidoreductase" evidence="2">
    <location>
        <begin position="62"/>
        <end position="382"/>
    </location>
</feature>
<dbReference type="Proteomes" id="UP001515943">
    <property type="component" value="Unassembled WGS sequence"/>
</dbReference>
<evidence type="ECO:0000259" key="2">
    <source>
        <dbReference type="Pfam" id="PF00248"/>
    </source>
</evidence>
<gene>
    <name evidence="3" type="ORF">FXN61_20170</name>
</gene>
<dbReference type="InterPro" id="IPR053135">
    <property type="entry name" value="AKR2_Oxidoreductase"/>
</dbReference>
<evidence type="ECO:0000256" key="1">
    <source>
        <dbReference type="SAM" id="MobiDB-lite"/>
    </source>
</evidence>
<feature type="region of interest" description="Disordered" evidence="1">
    <location>
        <begin position="17"/>
        <end position="39"/>
    </location>
</feature>
<name>A0ABX1FJS5_9PSEU</name>
<protein>
    <submittedName>
        <fullName evidence="3">Aldo/keto reductase</fullName>
    </submittedName>
</protein>
<comment type="caution">
    <text evidence="3">The sequence shown here is derived from an EMBL/GenBank/DDBJ whole genome shotgun (WGS) entry which is preliminary data.</text>
</comment>
<accession>A0ABX1FJS5</accession>
<dbReference type="EMBL" id="VSRL01000070">
    <property type="protein sequence ID" value="NKE58999.1"/>
    <property type="molecule type" value="Genomic_DNA"/>
</dbReference>
<keyword evidence="4" id="KW-1185">Reference proteome</keyword>
<dbReference type="Pfam" id="PF00248">
    <property type="entry name" value="Aldo_ket_red"/>
    <property type="match status" value="1"/>
</dbReference>
<dbReference type="Gene3D" id="3.20.20.100">
    <property type="entry name" value="NADP-dependent oxidoreductase domain"/>
    <property type="match status" value="1"/>
</dbReference>
<feature type="compositionally biased region" description="Polar residues" evidence="1">
    <location>
        <begin position="17"/>
        <end position="30"/>
    </location>
</feature>
<sequence>MTFHKSTAPSWRASTIAGCSTTSGRSSTPATRVAPDKGRGCTVPTLERRVLPGLDKEVSVIGAGCWTIGGPAANNGVPIGWDDVDPHEAFAALLKAHELGVTFYDTADVYGLGRSERLLGRLVREVGRDGLIISSKVGYFAGTGPHPYHPDQMRHQLNTTLANLSTDHLDAYFFHSNDFGDDDRYLADAIKLMHKWHADGIIGAIGIRAPHVFAQQWADGDGQHSAESARFLKLFQDIAPDVVQARFNLLSPLYGPDETDIFAFARLHGVGVLIKQALGQGVLLGGYDPDRPPTFSHTDHRSTDPAFTAEALRVASTKLAPLRDRFGHDPAALVRVVLRYVLQSAPDSIVLTGFRHAAQIHTNVTCLGNPLTDDELVEIRTLLHSTTHEEGDLT</sequence>
<dbReference type="SUPFAM" id="SSF51430">
    <property type="entry name" value="NAD(P)-linked oxidoreductase"/>
    <property type="match status" value="1"/>
</dbReference>
<dbReference type="InterPro" id="IPR036812">
    <property type="entry name" value="NAD(P)_OxRdtase_dom_sf"/>
</dbReference>
<evidence type="ECO:0000313" key="4">
    <source>
        <dbReference type="Proteomes" id="UP001515943"/>
    </source>
</evidence>
<reference evidence="3 4" key="1">
    <citation type="submission" date="2019-08" db="EMBL/GenBank/DDBJ databases">
        <title>Lentzea from Indian Himalayas.</title>
        <authorList>
            <person name="Mandal S."/>
            <person name="Mallick Gupta A."/>
            <person name="Maiti P.K."/>
            <person name="Sarkar J."/>
            <person name="Mandal S."/>
        </authorList>
    </citation>
    <scope>NUCLEOTIDE SEQUENCE [LARGE SCALE GENOMIC DNA]</scope>
    <source>
        <strain evidence="3 4">PSKA42</strain>
    </source>
</reference>